<feature type="compositionally biased region" description="Low complexity" evidence="4">
    <location>
        <begin position="367"/>
        <end position="380"/>
    </location>
</feature>
<evidence type="ECO:0000256" key="2">
    <source>
        <dbReference type="ARBA" id="ARBA00022490"/>
    </source>
</evidence>
<evidence type="ECO:0000256" key="3">
    <source>
        <dbReference type="SAM" id="Coils"/>
    </source>
</evidence>
<feature type="compositionally biased region" description="Acidic residues" evidence="4">
    <location>
        <begin position="1003"/>
        <end position="1016"/>
    </location>
</feature>
<feature type="region of interest" description="Disordered" evidence="4">
    <location>
        <begin position="350"/>
        <end position="422"/>
    </location>
</feature>
<keyword evidence="3" id="KW-0175">Coiled coil</keyword>
<comment type="subcellular location">
    <subcellularLocation>
        <location evidence="1">Cytoplasm</location>
    </subcellularLocation>
</comment>
<accession>A0A8H4QUB7</accession>
<sequence length="1165" mass="130340">MDKIQSSCFAQDWLAFLGHGWATMLKRSKTRPRWSKKTQGSSQTIWQDVEDVELVLGLIPYQYLLEEGFTRRPTPLSCYTHPRLLRTHDLQHLYIAPGTCLDRLLYASYALSAPIPASRSSPSTHWTPVPGDGPVVLDSRCLDTKGNAVDIRIRGDELEYNRIQLEQNLQNTELSFHLSSTSDEENGGGFKTRHRRQQHQRQNHHHHHNSSLEYPRHISEPINELPSFTRRSAREHFGEEDQMSLHPWSYRTADDEDGVSPYGGATVSTVGHHASALTITAGLGGGRHARRDPSVSGAEYDPERPLDRIIAGVNGKYSMFDDASKTPGITYDPLVVDTTAELDRILESGHAPQVSSHNRSVHPTPPTSSGSASDSDGGPPHQSPSRPRLTDHLRHVSFSPKRPRTAPIPHSNHGSPLARPTRDLHDEDASMYMPTPKPVRRANISAMKQTQPDAKSNATAASNEASRFTRMARGINKEIQESKEQLNAAAAKNNIHFRPSPVPEEPNPFHDPVEQSMARGAGGLRRNTSRRSSKDITNGKIHLPDVTGLTSAVESPAKPNAAYHPFKGDGKPRDTEARLLQTMNAVQNQLRDLEEENGISRRRVRELEMELEECKREVARERTRLFEREESEARQYASYGRGKGKGRAAGGLADIDDERLHARYKEAVDEKKGTFIIVPPIWDLLSELKNLRDSDSQLLKDKSADILQLKEEVQRLAGEVEVLRGVVEEGLKERRASREVVQVENSAADVGMSQDLEEEESVEEQPSEHEDTEQEEDDEDEDEEETQTFDSRSLQNESSPAHRVADRTMRTDHATIGSTHLGESTTSAMRRRSVGPEEDLGDVSAEIEERRSDDSIDVENRQLPSPSPGPGSPVARKDTRNHRATVADADVEDEDDADVQKSIYSARPQTRPSAPTPSHATRNYNHNQREGDASLVNVDADPETPFPQIRGEQLERLFFSAPEHNPKTCTVCYRRRGRTTAHPTSSWSRPRAPGSSSPRREEGAEEDDDEGYEGSEGAEAERFIAAGGNANANNQKGKEREWVTFSKDAAHWQQIGRAKGLPGQTVVARVIRELEDDFTHYKSIYVELADQYKVMDAASDVPRRNLLARHLREVVDVLEQKGDQIASLYDLLQFKDKELSQSVVPEYRGTTSSNNHNHNNARVRT</sequence>
<dbReference type="AlphaFoldDB" id="A0A8H4QUB7"/>
<name>A0A8H4QUB7_9AGAR</name>
<organism evidence="6 7">
    <name type="scientific">Agrocybe pediades</name>
    <dbReference type="NCBI Taxonomy" id="84607"/>
    <lineage>
        <taxon>Eukaryota</taxon>
        <taxon>Fungi</taxon>
        <taxon>Dikarya</taxon>
        <taxon>Basidiomycota</taxon>
        <taxon>Agaricomycotina</taxon>
        <taxon>Agaricomycetes</taxon>
        <taxon>Agaricomycetidae</taxon>
        <taxon>Agaricales</taxon>
        <taxon>Agaricineae</taxon>
        <taxon>Strophariaceae</taxon>
        <taxon>Agrocybe</taxon>
    </lineage>
</organism>
<feature type="coiled-coil region" evidence="3">
    <location>
        <begin position="699"/>
        <end position="726"/>
    </location>
</feature>
<feature type="region of interest" description="Disordered" evidence="4">
    <location>
        <begin position="975"/>
        <end position="1016"/>
    </location>
</feature>
<dbReference type="Proteomes" id="UP000521872">
    <property type="component" value="Unassembled WGS sequence"/>
</dbReference>
<feature type="compositionally biased region" description="Low complexity" evidence="4">
    <location>
        <begin position="985"/>
        <end position="997"/>
    </location>
</feature>
<feature type="compositionally biased region" description="Polar residues" evidence="4">
    <location>
        <begin position="789"/>
        <end position="799"/>
    </location>
</feature>
<comment type="caution">
    <text evidence="6">The sequence shown here is derived from an EMBL/GenBank/DDBJ whole genome shotgun (WGS) entry which is preliminary data.</text>
</comment>
<evidence type="ECO:0000313" key="7">
    <source>
        <dbReference type="Proteomes" id="UP000521872"/>
    </source>
</evidence>
<feature type="coiled-coil region" evidence="3">
    <location>
        <begin position="576"/>
        <end position="624"/>
    </location>
</feature>
<evidence type="ECO:0000256" key="1">
    <source>
        <dbReference type="ARBA" id="ARBA00004496"/>
    </source>
</evidence>
<reference evidence="6 7" key="1">
    <citation type="submission" date="2019-12" db="EMBL/GenBank/DDBJ databases">
        <authorList>
            <person name="Floudas D."/>
            <person name="Bentzer J."/>
            <person name="Ahren D."/>
            <person name="Johansson T."/>
            <person name="Persson P."/>
            <person name="Tunlid A."/>
        </authorList>
    </citation>
    <scope>NUCLEOTIDE SEQUENCE [LARGE SCALE GENOMIC DNA]</scope>
    <source>
        <strain evidence="6 7">CBS 102.39</strain>
    </source>
</reference>
<evidence type="ECO:0000313" key="6">
    <source>
        <dbReference type="EMBL" id="KAF4617615.1"/>
    </source>
</evidence>
<feature type="domain" description="Cep57 centrosome microtubule-binding" evidence="5">
    <location>
        <begin position="1062"/>
        <end position="1131"/>
    </location>
</feature>
<feature type="compositionally biased region" description="Basic residues" evidence="4">
    <location>
        <begin position="191"/>
        <end position="209"/>
    </location>
</feature>
<keyword evidence="7" id="KW-1185">Reference proteome</keyword>
<keyword evidence="2" id="KW-0963">Cytoplasm</keyword>
<feature type="compositionally biased region" description="Basic and acidic residues" evidence="4">
    <location>
        <begin position="847"/>
        <end position="860"/>
    </location>
</feature>
<feature type="region of interest" description="Disordered" evidence="4">
    <location>
        <begin position="631"/>
        <end position="650"/>
    </location>
</feature>
<proteinExistence type="predicted"/>
<dbReference type="InterPro" id="IPR024957">
    <property type="entry name" value="Cep57_MT-bd_dom"/>
</dbReference>
<dbReference type="EMBL" id="JAACJL010000030">
    <property type="protein sequence ID" value="KAF4617615.1"/>
    <property type="molecule type" value="Genomic_DNA"/>
</dbReference>
<feature type="compositionally biased region" description="Polar residues" evidence="4">
    <location>
        <begin position="907"/>
        <end position="926"/>
    </location>
</feature>
<feature type="region of interest" description="Disordered" evidence="4">
    <location>
        <begin position="734"/>
        <end position="946"/>
    </location>
</feature>
<feature type="compositionally biased region" description="Basic and acidic residues" evidence="4">
    <location>
        <begin position="803"/>
        <end position="813"/>
    </location>
</feature>
<feature type="region of interest" description="Disordered" evidence="4">
    <location>
        <begin position="179"/>
        <end position="213"/>
    </location>
</feature>
<feature type="region of interest" description="Disordered" evidence="4">
    <location>
        <begin position="515"/>
        <end position="571"/>
    </location>
</feature>
<evidence type="ECO:0000256" key="4">
    <source>
        <dbReference type="SAM" id="MobiDB-lite"/>
    </source>
</evidence>
<feature type="region of interest" description="Disordered" evidence="4">
    <location>
        <begin position="283"/>
        <end position="303"/>
    </location>
</feature>
<dbReference type="GO" id="GO:0005737">
    <property type="term" value="C:cytoplasm"/>
    <property type="evidence" value="ECO:0007669"/>
    <property type="project" value="UniProtKB-SubCell"/>
</dbReference>
<feature type="compositionally biased region" description="Polar residues" evidence="4">
    <location>
        <begin position="816"/>
        <end position="828"/>
    </location>
</feature>
<dbReference type="Pfam" id="PF06657">
    <property type="entry name" value="Cep57_MT_bd"/>
    <property type="match status" value="1"/>
</dbReference>
<gene>
    <name evidence="6" type="ORF">D9613_005615</name>
</gene>
<evidence type="ECO:0000259" key="5">
    <source>
        <dbReference type="Pfam" id="PF06657"/>
    </source>
</evidence>
<protein>
    <recommendedName>
        <fullName evidence="5">Cep57 centrosome microtubule-binding domain-containing protein</fullName>
    </recommendedName>
</protein>
<dbReference type="GO" id="GO:0008017">
    <property type="term" value="F:microtubule binding"/>
    <property type="evidence" value="ECO:0007669"/>
    <property type="project" value="InterPro"/>
</dbReference>
<feature type="compositionally biased region" description="Acidic residues" evidence="4">
    <location>
        <begin position="755"/>
        <end position="787"/>
    </location>
</feature>